<dbReference type="EMBL" id="JAADJZ010000025">
    <property type="protein sequence ID" value="KAF2867003.1"/>
    <property type="molecule type" value="Genomic_DNA"/>
</dbReference>
<name>A0A7C8M6B9_9PLEO</name>
<feature type="transmembrane region" description="Helical" evidence="2">
    <location>
        <begin position="47"/>
        <end position="65"/>
    </location>
</feature>
<evidence type="ECO:0000256" key="2">
    <source>
        <dbReference type="SAM" id="Phobius"/>
    </source>
</evidence>
<gene>
    <name evidence="3" type="ORF">BDV95DRAFT_192921</name>
</gene>
<keyword evidence="2" id="KW-0472">Membrane</keyword>
<feature type="transmembrane region" description="Helical" evidence="2">
    <location>
        <begin position="20"/>
        <end position="41"/>
    </location>
</feature>
<keyword evidence="2" id="KW-1133">Transmembrane helix</keyword>
<evidence type="ECO:0000313" key="3">
    <source>
        <dbReference type="EMBL" id="KAF2867003.1"/>
    </source>
</evidence>
<evidence type="ECO:0000256" key="1">
    <source>
        <dbReference type="SAM" id="MobiDB-lite"/>
    </source>
</evidence>
<evidence type="ECO:0000313" key="4">
    <source>
        <dbReference type="Proteomes" id="UP000481861"/>
    </source>
</evidence>
<dbReference type="AlphaFoldDB" id="A0A7C8M6B9"/>
<dbReference type="Proteomes" id="UP000481861">
    <property type="component" value="Unassembled WGS sequence"/>
</dbReference>
<feature type="transmembrane region" description="Helical" evidence="2">
    <location>
        <begin position="85"/>
        <end position="105"/>
    </location>
</feature>
<keyword evidence="2" id="KW-0812">Transmembrane</keyword>
<reference evidence="3 4" key="1">
    <citation type="submission" date="2020-01" db="EMBL/GenBank/DDBJ databases">
        <authorList>
            <consortium name="DOE Joint Genome Institute"/>
            <person name="Haridas S."/>
            <person name="Albert R."/>
            <person name="Binder M."/>
            <person name="Bloem J."/>
            <person name="Labutti K."/>
            <person name="Salamov A."/>
            <person name="Andreopoulos B."/>
            <person name="Baker S.E."/>
            <person name="Barry K."/>
            <person name="Bills G."/>
            <person name="Bluhm B.H."/>
            <person name="Cannon C."/>
            <person name="Castanera R."/>
            <person name="Culley D.E."/>
            <person name="Daum C."/>
            <person name="Ezra D."/>
            <person name="Gonzalez J.B."/>
            <person name="Henrissat B."/>
            <person name="Kuo A."/>
            <person name="Liang C."/>
            <person name="Lipzen A."/>
            <person name="Lutzoni F."/>
            <person name="Magnuson J."/>
            <person name="Mondo S."/>
            <person name="Nolan M."/>
            <person name="Ohm R."/>
            <person name="Pangilinan J."/>
            <person name="Park H.-J.H."/>
            <person name="Ramirez L."/>
            <person name="Alfaro M."/>
            <person name="Sun H."/>
            <person name="Tritt A."/>
            <person name="Yoshinaga Y."/>
            <person name="Zwiers L.-H.L."/>
            <person name="Turgeon B.G."/>
            <person name="Goodwin S.B."/>
            <person name="Spatafora J.W."/>
            <person name="Crous P.W."/>
            <person name="Grigoriev I.V."/>
        </authorList>
    </citation>
    <scope>NUCLEOTIDE SEQUENCE [LARGE SCALE GENOMIC DNA]</scope>
    <source>
        <strain evidence="3 4">CBS 611.86</strain>
    </source>
</reference>
<accession>A0A7C8M6B9</accession>
<protein>
    <submittedName>
        <fullName evidence="3">Uncharacterized protein</fullName>
    </submittedName>
</protein>
<keyword evidence="4" id="KW-1185">Reference proteome</keyword>
<organism evidence="3 4">
    <name type="scientific">Massariosphaeria phaeospora</name>
    <dbReference type="NCBI Taxonomy" id="100035"/>
    <lineage>
        <taxon>Eukaryota</taxon>
        <taxon>Fungi</taxon>
        <taxon>Dikarya</taxon>
        <taxon>Ascomycota</taxon>
        <taxon>Pezizomycotina</taxon>
        <taxon>Dothideomycetes</taxon>
        <taxon>Pleosporomycetidae</taxon>
        <taxon>Pleosporales</taxon>
        <taxon>Pleosporales incertae sedis</taxon>
        <taxon>Massariosphaeria</taxon>
    </lineage>
</organism>
<proteinExistence type="predicted"/>
<comment type="caution">
    <text evidence="3">The sequence shown here is derived from an EMBL/GenBank/DDBJ whole genome shotgun (WGS) entry which is preliminary data.</text>
</comment>
<feature type="transmembrane region" description="Helical" evidence="2">
    <location>
        <begin position="117"/>
        <end position="139"/>
    </location>
</feature>
<feature type="region of interest" description="Disordered" evidence="1">
    <location>
        <begin position="302"/>
        <end position="335"/>
    </location>
</feature>
<sequence>MSPPTLSAPRHKTNHSPAWLRYGVYCLLSLLSTTAYLVRAACSSLNIWWLPLSTFLVCWIFIQTVQRRTMNYLYAHELRRPPHALFDRSVLLVLFFWPALLTSIVENRERVFEPYPVAVQTLAIHFAFSFLFISELEFYRLYHTQMREKAGGEQIRPFREILEGHLVAVALAQVDPDFHESRDYLGAWLPPRTGWERRLPRTSDSFMEVILNNLHLLAILVYQATNGCLNLAVRSVLTPSLLGDEDLNFYNYVSGADVLFKSTSQWQLLLGWLLLRPVRLLSKLLFREFAMLVQSTVAPEQRSAGQHDLKSHNCGPDPDPDPESPNIYQPVDPSQNKTVFETTPSCWCISETGGREDFQSIRRSLSPGRHHDVAYHRKTYYRSFINPTPSSTE</sequence>